<dbReference type="EMBL" id="CAKOFQ010007256">
    <property type="protein sequence ID" value="CAH1996313.1"/>
    <property type="molecule type" value="Genomic_DNA"/>
</dbReference>
<dbReference type="CDD" id="cd13170">
    <property type="entry name" value="RanBD_NUP50"/>
    <property type="match status" value="1"/>
</dbReference>
<dbReference type="PANTHER" id="PTHR23138">
    <property type="entry name" value="RAN BINDING PROTEIN"/>
    <property type="match status" value="1"/>
</dbReference>
<dbReference type="SMART" id="SM00160">
    <property type="entry name" value="RanBD"/>
    <property type="match status" value="1"/>
</dbReference>
<dbReference type="GO" id="GO:0005643">
    <property type="term" value="C:nuclear pore"/>
    <property type="evidence" value="ECO:0007669"/>
    <property type="project" value="UniProtKB-SubCell"/>
</dbReference>
<reference evidence="12" key="1">
    <citation type="submission" date="2022-03" db="EMBL/GenBank/DDBJ databases">
        <authorList>
            <person name="Sayadi A."/>
        </authorList>
    </citation>
    <scope>NUCLEOTIDE SEQUENCE</scope>
</reference>
<organism evidence="12 13">
    <name type="scientific">Acanthoscelides obtectus</name>
    <name type="common">Bean weevil</name>
    <name type="synonym">Bruchus obtectus</name>
    <dbReference type="NCBI Taxonomy" id="200917"/>
    <lineage>
        <taxon>Eukaryota</taxon>
        <taxon>Metazoa</taxon>
        <taxon>Ecdysozoa</taxon>
        <taxon>Arthropoda</taxon>
        <taxon>Hexapoda</taxon>
        <taxon>Insecta</taxon>
        <taxon>Pterygota</taxon>
        <taxon>Neoptera</taxon>
        <taxon>Endopterygota</taxon>
        <taxon>Coleoptera</taxon>
        <taxon>Polyphaga</taxon>
        <taxon>Cucujiformia</taxon>
        <taxon>Chrysomeloidea</taxon>
        <taxon>Chrysomelidae</taxon>
        <taxon>Bruchinae</taxon>
        <taxon>Bruchini</taxon>
        <taxon>Acanthoscelides</taxon>
    </lineage>
</organism>
<name>A0A9P0PSN5_ACAOB</name>
<keyword evidence="6" id="KW-0007">Acetylation</keyword>
<dbReference type="Proteomes" id="UP001152888">
    <property type="component" value="Unassembled WGS sequence"/>
</dbReference>
<evidence type="ECO:0000256" key="3">
    <source>
        <dbReference type="ARBA" id="ARBA00022737"/>
    </source>
</evidence>
<dbReference type="GO" id="GO:0006606">
    <property type="term" value="P:protein import into nucleus"/>
    <property type="evidence" value="ECO:0007669"/>
    <property type="project" value="TreeGrafter"/>
</dbReference>
<feature type="region of interest" description="Disordered" evidence="10">
    <location>
        <begin position="190"/>
        <end position="251"/>
    </location>
</feature>
<feature type="compositionally biased region" description="Basic and acidic residues" evidence="10">
    <location>
        <begin position="323"/>
        <end position="334"/>
    </location>
</feature>
<gene>
    <name evidence="12" type="ORF">ACAOBT_LOCUS23151</name>
</gene>
<feature type="region of interest" description="Disordered" evidence="10">
    <location>
        <begin position="85"/>
        <end position="114"/>
    </location>
</feature>
<dbReference type="OrthoDB" id="10062131at2759"/>
<dbReference type="Pfam" id="PF08911">
    <property type="entry name" value="NUP50"/>
    <property type="match status" value="1"/>
</dbReference>
<evidence type="ECO:0000256" key="10">
    <source>
        <dbReference type="SAM" id="MobiDB-lite"/>
    </source>
</evidence>
<dbReference type="InterPro" id="IPR045255">
    <property type="entry name" value="RanBP1-like"/>
</dbReference>
<keyword evidence="9" id="KW-0539">Nucleus</keyword>
<keyword evidence="13" id="KW-1185">Reference proteome</keyword>
<accession>A0A9P0PSN5</accession>
<feature type="compositionally biased region" description="Basic and acidic residues" evidence="10">
    <location>
        <begin position="231"/>
        <end position="242"/>
    </location>
</feature>
<sequence>MAAKRTATTDLNHENWNREDEPEEQGSFQQASEEQLKNRIIKTARRRNPISSVRNSEDADGKQKNIFTGFTAFAKAPAAAPTGQFSFLSNLNPQKDQPKTNGIQDSSKNKNDSVGLSVSSTISIFGSNSTAANRPEGKSEAYLSKLKGLNESVSKWIKQHVDANPLINLKPVFEDYEKYFKDLELEEVKATASENKSEASNKKEETASSMSTFKFKSMQNVPDSTTGKAQTDTKVEQGKNEKSSTSIPKFSFGTMPVNTTASAVQPPFFSSTATSNTFSFSSSNASSTSTSPSMSFGKSTSSAVTFTPAMAPFSFGAPLKPTEQVKKPEENKDANDDEDEPPKVEFTPVEEKGHIYTTRCKVFVKKEESGFADRGVGNLYLKPIEGSEKIQLIVRADTNLGNLLCNFILSKNIPTERKGKKDVMLVCLPMPDFKPPPVPMLLRATSTEEADKLLETLEKHKK</sequence>
<keyword evidence="8" id="KW-0906">Nuclear pore complex</keyword>
<keyword evidence="2" id="KW-0813">Transport</keyword>
<dbReference type="InterPro" id="IPR011993">
    <property type="entry name" value="PH-like_dom_sf"/>
</dbReference>
<dbReference type="SUPFAM" id="SSF50729">
    <property type="entry name" value="PH domain-like"/>
    <property type="match status" value="1"/>
</dbReference>
<dbReference type="AlphaFoldDB" id="A0A9P0PSN5"/>
<feature type="compositionally biased region" description="Polar residues" evidence="10">
    <location>
        <begin position="1"/>
        <end position="10"/>
    </location>
</feature>
<dbReference type="InterPro" id="IPR015007">
    <property type="entry name" value="NUP2/50/61"/>
</dbReference>
<feature type="region of interest" description="Disordered" evidence="10">
    <location>
        <begin position="315"/>
        <end position="345"/>
    </location>
</feature>
<dbReference type="Pfam" id="PF00638">
    <property type="entry name" value="Ran_BP1"/>
    <property type="match status" value="1"/>
</dbReference>
<evidence type="ECO:0000256" key="9">
    <source>
        <dbReference type="ARBA" id="ARBA00023242"/>
    </source>
</evidence>
<dbReference type="GO" id="GO:0051028">
    <property type="term" value="P:mRNA transport"/>
    <property type="evidence" value="ECO:0007669"/>
    <property type="project" value="UniProtKB-KW"/>
</dbReference>
<evidence type="ECO:0000256" key="6">
    <source>
        <dbReference type="ARBA" id="ARBA00022990"/>
    </source>
</evidence>
<keyword evidence="5" id="KW-0653">Protein transport</keyword>
<feature type="region of interest" description="Disordered" evidence="10">
    <location>
        <begin position="280"/>
        <end position="300"/>
    </location>
</feature>
<evidence type="ECO:0000313" key="12">
    <source>
        <dbReference type="EMBL" id="CAH1996313.1"/>
    </source>
</evidence>
<evidence type="ECO:0000259" key="11">
    <source>
        <dbReference type="SMART" id="SM00160"/>
    </source>
</evidence>
<comment type="subcellular location">
    <subcellularLocation>
        <location evidence="1">Nucleus</location>
        <location evidence="1">Nuclear pore complex</location>
    </subcellularLocation>
</comment>
<evidence type="ECO:0000256" key="7">
    <source>
        <dbReference type="ARBA" id="ARBA00023010"/>
    </source>
</evidence>
<keyword evidence="4" id="KW-0509">mRNA transport</keyword>
<evidence type="ECO:0000256" key="8">
    <source>
        <dbReference type="ARBA" id="ARBA00023132"/>
    </source>
</evidence>
<feature type="compositionally biased region" description="Polar residues" evidence="10">
    <location>
        <begin position="210"/>
        <end position="230"/>
    </location>
</feature>
<feature type="compositionally biased region" description="Basic and acidic residues" evidence="10">
    <location>
        <begin position="190"/>
        <end position="206"/>
    </location>
</feature>
<dbReference type="PANTHER" id="PTHR23138:SF141">
    <property type="entry name" value="NUCLEAR PORE COMPLEX PROTEIN NUP50"/>
    <property type="match status" value="1"/>
</dbReference>
<evidence type="ECO:0000313" key="13">
    <source>
        <dbReference type="Proteomes" id="UP001152888"/>
    </source>
</evidence>
<protein>
    <recommendedName>
        <fullName evidence="11">RanBD1 domain-containing protein</fullName>
    </recommendedName>
</protein>
<proteinExistence type="predicted"/>
<keyword evidence="3" id="KW-0677">Repeat</keyword>
<feature type="compositionally biased region" description="Basic residues" evidence="10">
    <location>
        <begin position="39"/>
        <end position="48"/>
    </location>
</feature>
<feature type="domain" description="RanBD1" evidence="11">
    <location>
        <begin position="339"/>
        <end position="460"/>
    </location>
</feature>
<comment type="caution">
    <text evidence="12">The sequence shown here is derived from an EMBL/GenBank/DDBJ whole genome shotgun (WGS) entry which is preliminary data.</text>
</comment>
<evidence type="ECO:0000256" key="1">
    <source>
        <dbReference type="ARBA" id="ARBA00004567"/>
    </source>
</evidence>
<evidence type="ECO:0000256" key="2">
    <source>
        <dbReference type="ARBA" id="ARBA00022448"/>
    </source>
</evidence>
<evidence type="ECO:0000256" key="4">
    <source>
        <dbReference type="ARBA" id="ARBA00022816"/>
    </source>
</evidence>
<dbReference type="Gene3D" id="2.30.29.30">
    <property type="entry name" value="Pleckstrin-homology domain (PH domain)/Phosphotyrosine-binding domain (PTB)"/>
    <property type="match status" value="1"/>
</dbReference>
<dbReference type="InterPro" id="IPR000156">
    <property type="entry name" value="Ran_bind_dom"/>
</dbReference>
<feature type="region of interest" description="Disordered" evidence="10">
    <location>
        <begin position="1"/>
        <end position="61"/>
    </location>
</feature>
<keyword evidence="7" id="KW-0811">Translocation</keyword>
<evidence type="ECO:0000256" key="5">
    <source>
        <dbReference type="ARBA" id="ARBA00022927"/>
    </source>
</evidence>